<keyword evidence="5" id="KW-0443">Lipid metabolism</keyword>
<protein>
    <submittedName>
        <fullName evidence="10">1-acyl-sn-glycerol-3-phosphate acyltransferase</fullName>
    </submittedName>
</protein>
<dbReference type="PANTHER" id="PTHR23063">
    <property type="entry name" value="PHOSPHOLIPID ACYLTRANSFERASE"/>
    <property type="match status" value="1"/>
</dbReference>
<keyword evidence="4 8" id="KW-1133">Transmembrane helix</keyword>
<gene>
    <name evidence="10" type="ORF">J5474_10480</name>
</gene>
<dbReference type="Pfam" id="PF01553">
    <property type="entry name" value="Acyltransferase"/>
    <property type="match status" value="1"/>
</dbReference>
<organism evidence="10 11">
    <name type="scientific">Sagittula salina</name>
    <dbReference type="NCBI Taxonomy" id="2820268"/>
    <lineage>
        <taxon>Bacteria</taxon>
        <taxon>Pseudomonadati</taxon>
        <taxon>Pseudomonadota</taxon>
        <taxon>Alphaproteobacteria</taxon>
        <taxon>Rhodobacterales</taxon>
        <taxon>Roseobacteraceae</taxon>
        <taxon>Sagittula</taxon>
    </lineage>
</organism>
<sequence length="278" mass="31223">MSPTWNSSEPPPDPVRLGWRDWLRVILRAVPIVAILGLGLALMGLIRLLERPLFGVDRPWTPHITPVVCRMVLRIMGLTVRTEGTRLQGRGAIVANHATWLDIFVLNSRKTVYFVSKAEVAGWPGIGLLARATGTVFITRDPRAAKAQAAQLRERLLHGHRLLFFPEGTSTDGLRVLPFKTTLFAAFFDAEVVHEMRVQALSVVYHAPEGRDARFYGWWGDMDFGPSLVQVLATRHQGSVELVYHLPVRVDDYANRKSLAAHLETQVRDGHARCLDRD</sequence>
<keyword evidence="11" id="KW-1185">Reference proteome</keyword>
<dbReference type="GO" id="GO:0071618">
    <property type="term" value="F:lysophosphatidylethanolamine acyltransferase activity"/>
    <property type="evidence" value="ECO:0007669"/>
    <property type="project" value="TreeGrafter"/>
</dbReference>
<dbReference type="RefSeq" id="WP_209360860.1">
    <property type="nucleotide sequence ID" value="NZ_JAGISH010000005.1"/>
</dbReference>
<evidence type="ECO:0000256" key="4">
    <source>
        <dbReference type="ARBA" id="ARBA00022989"/>
    </source>
</evidence>
<dbReference type="EMBL" id="JAGISH010000005">
    <property type="protein sequence ID" value="MBP0482915.1"/>
    <property type="molecule type" value="Genomic_DNA"/>
</dbReference>
<reference evidence="10" key="1">
    <citation type="submission" date="2021-03" db="EMBL/GenBank/DDBJ databases">
        <title>Sagittula salina sp. nov. strain M10.9X isolated from the marine waste.</title>
        <authorList>
            <person name="Satari L."/>
            <person name="Molina-Menor E."/>
            <person name="Vidal-Verdu A."/>
            <person name="Pascual J."/>
            <person name="Pereto J."/>
            <person name="Porcar M."/>
        </authorList>
    </citation>
    <scope>NUCLEOTIDE SEQUENCE</scope>
    <source>
        <strain evidence="10">M10.9X</strain>
    </source>
</reference>
<dbReference type="CDD" id="cd07989">
    <property type="entry name" value="LPLAT_AGPAT-like"/>
    <property type="match status" value="1"/>
</dbReference>
<comment type="subcellular location">
    <subcellularLocation>
        <location evidence="1">Membrane</location>
    </subcellularLocation>
</comment>
<feature type="domain" description="Phospholipid/glycerol acyltransferase" evidence="9">
    <location>
        <begin position="91"/>
        <end position="206"/>
    </location>
</feature>
<comment type="caution">
    <text evidence="10">The sequence shown here is derived from an EMBL/GenBank/DDBJ whole genome shotgun (WGS) entry which is preliminary data.</text>
</comment>
<dbReference type="AlphaFoldDB" id="A0A940S3L7"/>
<evidence type="ECO:0000313" key="11">
    <source>
        <dbReference type="Proteomes" id="UP000675940"/>
    </source>
</evidence>
<dbReference type="GO" id="GO:0016020">
    <property type="term" value="C:membrane"/>
    <property type="evidence" value="ECO:0007669"/>
    <property type="project" value="UniProtKB-SubCell"/>
</dbReference>
<evidence type="ECO:0000259" key="9">
    <source>
        <dbReference type="SMART" id="SM00563"/>
    </source>
</evidence>
<keyword evidence="7 10" id="KW-0012">Acyltransferase</keyword>
<keyword evidence="3 8" id="KW-0812">Transmembrane</keyword>
<evidence type="ECO:0000256" key="5">
    <source>
        <dbReference type="ARBA" id="ARBA00023098"/>
    </source>
</evidence>
<proteinExistence type="predicted"/>
<evidence type="ECO:0000256" key="8">
    <source>
        <dbReference type="SAM" id="Phobius"/>
    </source>
</evidence>
<keyword evidence="2" id="KW-0808">Transferase</keyword>
<evidence type="ECO:0000256" key="3">
    <source>
        <dbReference type="ARBA" id="ARBA00022692"/>
    </source>
</evidence>
<dbReference type="InterPro" id="IPR002123">
    <property type="entry name" value="Plipid/glycerol_acylTrfase"/>
</dbReference>
<name>A0A940S3L7_9RHOB</name>
<evidence type="ECO:0000313" key="10">
    <source>
        <dbReference type="EMBL" id="MBP0482915.1"/>
    </source>
</evidence>
<keyword evidence="6 8" id="KW-0472">Membrane</keyword>
<evidence type="ECO:0000256" key="6">
    <source>
        <dbReference type="ARBA" id="ARBA00023136"/>
    </source>
</evidence>
<dbReference type="SMART" id="SM00563">
    <property type="entry name" value="PlsC"/>
    <property type="match status" value="1"/>
</dbReference>
<dbReference type="Proteomes" id="UP000675940">
    <property type="component" value="Unassembled WGS sequence"/>
</dbReference>
<dbReference type="GO" id="GO:0006644">
    <property type="term" value="P:phospholipid metabolic process"/>
    <property type="evidence" value="ECO:0007669"/>
    <property type="project" value="TreeGrafter"/>
</dbReference>
<dbReference type="PANTHER" id="PTHR23063:SF54">
    <property type="entry name" value="LYSOPHOSPHOLIPID ACYLTRANSFERASE LPEAT1"/>
    <property type="match status" value="1"/>
</dbReference>
<evidence type="ECO:0000256" key="7">
    <source>
        <dbReference type="ARBA" id="ARBA00023315"/>
    </source>
</evidence>
<evidence type="ECO:0000256" key="2">
    <source>
        <dbReference type="ARBA" id="ARBA00022679"/>
    </source>
</evidence>
<dbReference type="SUPFAM" id="SSF69593">
    <property type="entry name" value="Glycerol-3-phosphate (1)-acyltransferase"/>
    <property type="match status" value="1"/>
</dbReference>
<feature type="transmembrane region" description="Helical" evidence="8">
    <location>
        <begin position="25"/>
        <end position="49"/>
    </location>
</feature>
<accession>A0A940S3L7</accession>
<evidence type="ECO:0000256" key="1">
    <source>
        <dbReference type="ARBA" id="ARBA00004370"/>
    </source>
</evidence>